<dbReference type="Proteomes" id="UP000199372">
    <property type="component" value="Unassembled WGS sequence"/>
</dbReference>
<dbReference type="InterPro" id="IPR029787">
    <property type="entry name" value="Nucleotide_cyclase"/>
</dbReference>
<dbReference type="InterPro" id="IPR001789">
    <property type="entry name" value="Sig_transdc_resp-reg_receiver"/>
</dbReference>
<accession>A0A1H8II17</accession>
<dbReference type="CDD" id="cd00156">
    <property type="entry name" value="REC"/>
    <property type="match status" value="1"/>
</dbReference>
<organism evidence="6 7">
    <name type="scientific">Palleronia pelagia</name>
    <dbReference type="NCBI Taxonomy" id="387096"/>
    <lineage>
        <taxon>Bacteria</taxon>
        <taxon>Pseudomonadati</taxon>
        <taxon>Pseudomonadota</taxon>
        <taxon>Alphaproteobacteria</taxon>
        <taxon>Rhodobacterales</taxon>
        <taxon>Roseobacteraceae</taxon>
        <taxon>Palleronia</taxon>
    </lineage>
</organism>
<dbReference type="EMBL" id="FOCM01000005">
    <property type="protein sequence ID" value="SEN67915.1"/>
    <property type="molecule type" value="Genomic_DNA"/>
</dbReference>
<dbReference type="SUPFAM" id="SSF55073">
    <property type="entry name" value="Nucleotide cyclase"/>
    <property type="match status" value="1"/>
</dbReference>
<proteinExistence type="predicted"/>
<evidence type="ECO:0000256" key="2">
    <source>
        <dbReference type="ARBA" id="ARBA00034247"/>
    </source>
</evidence>
<dbReference type="SMART" id="SM00448">
    <property type="entry name" value="REC"/>
    <property type="match status" value="1"/>
</dbReference>
<dbReference type="RefSeq" id="WP_175481734.1">
    <property type="nucleotide sequence ID" value="NZ_FOCM01000005.1"/>
</dbReference>
<feature type="domain" description="Response regulatory" evidence="4">
    <location>
        <begin position="4"/>
        <end position="120"/>
    </location>
</feature>
<dbReference type="PROSITE" id="PS50110">
    <property type="entry name" value="RESPONSE_REGULATORY"/>
    <property type="match status" value="1"/>
</dbReference>
<dbReference type="GO" id="GO:0043709">
    <property type="term" value="P:cell adhesion involved in single-species biofilm formation"/>
    <property type="evidence" value="ECO:0007669"/>
    <property type="project" value="TreeGrafter"/>
</dbReference>
<dbReference type="PANTHER" id="PTHR45138:SF9">
    <property type="entry name" value="DIGUANYLATE CYCLASE DGCM-RELATED"/>
    <property type="match status" value="1"/>
</dbReference>
<dbReference type="AlphaFoldDB" id="A0A1H8II17"/>
<evidence type="ECO:0000256" key="3">
    <source>
        <dbReference type="PROSITE-ProRule" id="PRU00169"/>
    </source>
</evidence>
<dbReference type="EC" id="2.7.7.65" evidence="1"/>
<dbReference type="Pfam" id="PF00072">
    <property type="entry name" value="Response_reg"/>
    <property type="match status" value="1"/>
</dbReference>
<dbReference type="GO" id="GO:0000160">
    <property type="term" value="P:phosphorelay signal transduction system"/>
    <property type="evidence" value="ECO:0007669"/>
    <property type="project" value="InterPro"/>
</dbReference>
<dbReference type="Gene3D" id="3.30.70.270">
    <property type="match status" value="1"/>
</dbReference>
<dbReference type="PROSITE" id="PS50887">
    <property type="entry name" value="GGDEF"/>
    <property type="match status" value="1"/>
</dbReference>
<dbReference type="InterPro" id="IPR043128">
    <property type="entry name" value="Rev_trsase/Diguanyl_cyclase"/>
</dbReference>
<reference evidence="7" key="1">
    <citation type="submission" date="2016-10" db="EMBL/GenBank/DDBJ databases">
        <authorList>
            <person name="Varghese N."/>
            <person name="Submissions S."/>
        </authorList>
    </citation>
    <scope>NUCLEOTIDE SEQUENCE [LARGE SCALE GENOMIC DNA]</scope>
    <source>
        <strain evidence="7">DSM 26893</strain>
    </source>
</reference>
<dbReference type="Pfam" id="PF00990">
    <property type="entry name" value="GGDEF"/>
    <property type="match status" value="1"/>
</dbReference>
<dbReference type="Gene3D" id="3.40.50.2300">
    <property type="match status" value="1"/>
</dbReference>
<dbReference type="NCBIfam" id="TIGR00254">
    <property type="entry name" value="GGDEF"/>
    <property type="match status" value="1"/>
</dbReference>
<evidence type="ECO:0000259" key="4">
    <source>
        <dbReference type="PROSITE" id="PS50110"/>
    </source>
</evidence>
<dbReference type="SMART" id="SM00267">
    <property type="entry name" value="GGDEF"/>
    <property type="match status" value="1"/>
</dbReference>
<evidence type="ECO:0000259" key="5">
    <source>
        <dbReference type="PROSITE" id="PS50887"/>
    </source>
</evidence>
<dbReference type="FunFam" id="3.30.70.270:FF:000001">
    <property type="entry name" value="Diguanylate cyclase domain protein"/>
    <property type="match status" value="1"/>
</dbReference>
<comment type="caution">
    <text evidence="3">Lacks conserved residue(s) required for the propagation of feature annotation.</text>
</comment>
<sequence>MARRILIVEPTATHRIALKAALVAAHYEVRAVATGQEGVRHMRGEIPDALIVNGWLPDMTVDNFCVAATALGNEIAPPVLTIIDEKTDAARLAALGAGASNVLARPVDRGWLLTHLRALLRCHETRAELRRRIDTAAQFGFAEDPGAFTRPARLAIVGGDSQHRTAMARSLRRRTVDEVTLMTATDAINASELADRGPEVFLLCPAVDSDSTLTLIAELRSRRGARRASIVAQYGPDDRIFAARALDQGVNGVIRSDASVEELNLRMLRHIRIKRQTDALRDSVDANLMMAAHDPLTGLFNRRYAMRYLLNLAKQPHAEDRGYGQLVLDVDLFKAVNDTHGHAAGDQVLRQIARRLQENVREGDLLARYGGEEFLVALPDCNLEEARITAERLRAAICGAPMSLPDGSHCRVTLSVGVACGLGAPEALLERADTALYRAKAAGRNRVVLADSSEPVIGDASGRIVPLGSHRNRAV</sequence>
<feature type="domain" description="GGDEF" evidence="5">
    <location>
        <begin position="321"/>
        <end position="452"/>
    </location>
</feature>
<dbReference type="GO" id="GO:0052621">
    <property type="term" value="F:diguanylate cyclase activity"/>
    <property type="evidence" value="ECO:0007669"/>
    <property type="project" value="UniProtKB-EC"/>
</dbReference>
<dbReference type="InterPro" id="IPR050469">
    <property type="entry name" value="Diguanylate_Cyclase"/>
</dbReference>
<name>A0A1H8II17_9RHOB</name>
<keyword evidence="7" id="KW-1185">Reference proteome</keyword>
<evidence type="ECO:0000256" key="1">
    <source>
        <dbReference type="ARBA" id="ARBA00012528"/>
    </source>
</evidence>
<comment type="catalytic activity">
    <reaction evidence="2">
        <text>2 GTP = 3',3'-c-di-GMP + 2 diphosphate</text>
        <dbReference type="Rhea" id="RHEA:24898"/>
        <dbReference type="ChEBI" id="CHEBI:33019"/>
        <dbReference type="ChEBI" id="CHEBI:37565"/>
        <dbReference type="ChEBI" id="CHEBI:58805"/>
        <dbReference type="EC" id="2.7.7.65"/>
    </reaction>
</comment>
<dbReference type="InterPro" id="IPR011006">
    <property type="entry name" value="CheY-like_superfamily"/>
</dbReference>
<dbReference type="GO" id="GO:0005886">
    <property type="term" value="C:plasma membrane"/>
    <property type="evidence" value="ECO:0007669"/>
    <property type="project" value="TreeGrafter"/>
</dbReference>
<dbReference type="GO" id="GO:1902201">
    <property type="term" value="P:negative regulation of bacterial-type flagellum-dependent cell motility"/>
    <property type="evidence" value="ECO:0007669"/>
    <property type="project" value="TreeGrafter"/>
</dbReference>
<dbReference type="CDD" id="cd01949">
    <property type="entry name" value="GGDEF"/>
    <property type="match status" value="1"/>
</dbReference>
<gene>
    <name evidence="6" type="ORF">SAMN04488011_105233</name>
</gene>
<dbReference type="SUPFAM" id="SSF52172">
    <property type="entry name" value="CheY-like"/>
    <property type="match status" value="2"/>
</dbReference>
<evidence type="ECO:0000313" key="6">
    <source>
        <dbReference type="EMBL" id="SEN67915.1"/>
    </source>
</evidence>
<protein>
    <recommendedName>
        <fullName evidence="1">diguanylate cyclase</fullName>
        <ecNumber evidence="1">2.7.7.65</ecNumber>
    </recommendedName>
</protein>
<evidence type="ECO:0000313" key="7">
    <source>
        <dbReference type="Proteomes" id="UP000199372"/>
    </source>
</evidence>
<dbReference type="PANTHER" id="PTHR45138">
    <property type="entry name" value="REGULATORY COMPONENTS OF SENSORY TRANSDUCTION SYSTEM"/>
    <property type="match status" value="1"/>
</dbReference>
<dbReference type="InterPro" id="IPR000160">
    <property type="entry name" value="GGDEF_dom"/>
</dbReference>